<evidence type="ECO:0000256" key="5">
    <source>
        <dbReference type="ARBA" id="ARBA00022989"/>
    </source>
</evidence>
<feature type="transmembrane region" description="Helical" evidence="7">
    <location>
        <begin position="68"/>
        <end position="94"/>
    </location>
</feature>
<gene>
    <name evidence="8" type="ORF">DPC56_03975</name>
</gene>
<evidence type="ECO:0000313" key="9">
    <source>
        <dbReference type="Proteomes" id="UP000249782"/>
    </source>
</evidence>
<keyword evidence="2" id="KW-0813">Transport</keyword>
<evidence type="ECO:0000256" key="4">
    <source>
        <dbReference type="ARBA" id="ARBA00022692"/>
    </source>
</evidence>
<dbReference type="OrthoDB" id="71235at2157"/>
<dbReference type="PANTHER" id="PTHR34229">
    <property type="entry name" value="METAL TRANSPORT PROTEIN HI_1621-RELATED"/>
    <property type="match status" value="1"/>
</dbReference>
<organism evidence="8 9">
    <name type="scientific">Methanothermobacter tenebrarum</name>
    <dbReference type="NCBI Taxonomy" id="680118"/>
    <lineage>
        <taxon>Archaea</taxon>
        <taxon>Methanobacteriati</taxon>
        <taxon>Methanobacteriota</taxon>
        <taxon>Methanomada group</taxon>
        <taxon>Methanobacteria</taxon>
        <taxon>Methanobacteriales</taxon>
        <taxon>Methanobacteriaceae</taxon>
        <taxon>Methanothermobacter</taxon>
    </lineage>
</organism>
<feature type="transmembrane region" description="Helical" evidence="7">
    <location>
        <begin position="6"/>
        <end position="28"/>
    </location>
</feature>
<evidence type="ECO:0000256" key="2">
    <source>
        <dbReference type="ARBA" id="ARBA00022448"/>
    </source>
</evidence>
<feature type="transmembrane region" description="Helical" evidence="7">
    <location>
        <begin position="138"/>
        <end position="161"/>
    </location>
</feature>
<dbReference type="Pfam" id="PF01891">
    <property type="entry name" value="CbiM"/>
    <property type="match status" value="1"/>
</dbReference>
<keyword evidence="4 7" id="KW-0812">Transmembrane</keyword>
<evidence type="ECO:0000313" key="8">
    <source>
        <dbReference type="EMBL" id="RAO79090.1"/>
    </source>
</evidence>
<feature type="transmembrane region" description="Helical" evidence="7">
    <location>
        <begin position="106"/>
        <end position="126"/>
    </location>
</feature>
<reference evidence="8 9" key="1">
    <citation type="submission" date="2018-06" db="EMBL/GenBank/DDBJ databases">
        <title>Draft genome sequence of hyperthermophilic methanogen Methanothermobacter tenebrarum sp. MCM-B 1447.</title>
        <authorList>
            <person name="Pore S.D."/>
            <person name="Dagar S."/>
            <person name="Dhakephalkar P.K."/>
        </authorList>
    </citation>
    <scope>NUCLEOTIDE SEQUENCE [LARGE SCALE GENOMIC DNA]</scope>
    <source>
        <strain evidence="8 9">MCM B 1447</strain>
    </source>
</reference>
<dbReference type="InterPro" id="IPR002751">
    <property type="entry name" value="CbiM/NikMN"/>
</dbReference>
<protein>
    <submittedName>
        <fullName evidence="8">Cobalt transporter CbiM</fullName>
    </submittedName>
</protein>
<dbReference type="NCBIfam" id="NF004902">
    <property type="entry name" value="PRK06265.1-1"/>
    <property type="match status" value="1"/>
</dbReference>
<proteinExistence type="predicted"/>
<dbReference type="EMBL" id="QLOE01000004">
    <property type="protein sequence ID" value="RAO79090.1"/>
    <property type="molecule type" value="Genomic_DNA"/>
</dbReference>
<comment type="caution">
    <text evidence="8">The sequence shown here is derived from an EMBL/GenBank/DDBJ whole genome shotgun (WGS) entry which is preliminary data.</text>
</comment>
<dbReference type="GO" id="GO:0005886">
    <property type="term" value="C:plasma membrane"/>
    <property type="evidence" value="ECO:0007669"/>
    <property type="project" value="UniProtKB-SubCell"/>
</dbReference>
<dbReference type="PANTHER" id="PTHR34229:SF1">
    <property type="entry name" value="METAL TRANSPORT PROTEIN HI_1621-RELATED"/>
    <property type="match status" value="1"/>
</dbReference>
<comment type="subcellular location">
    <subcellularLocation>
        <location evidence="1">Cell membrane</location>
        <topology evidence="1">Multi-pass membrane protein</topology>
    </subcellularLocation>
</comment>
<keyword evidence="3" id="KW-1003">Cell membrane</keyword>
<keyword evidence="9" id="KW-1185">Reference proteome</keyword>
<name>A0A328PBL1_9EURY</name>
<feature type="transmembrane region" description="Helical" evidence="7">
    <location>
        <begin position="173"/>
        <end position="194"/>
    </location>
</feature>
<sequence>MHIPDGFIPLSQCVVYWIIALVALYFSIRWAGKKLDEKRIPLFAVLAAGIFAIQAMNVPIPWGTSGHMVGAALIAIIFASPWAAVLLLSIVLILQGLIFGDGGITALGANILNMGIIGGFVGYYLFKGTKGLGEIPAVFIAAWASIFLAAIACAIEMWIAGTFPLDKGLAMMGLYHAVIGIIEGVLTVVIVLAVQSARPDLFSFKEWGKEKAEVLSK</sequence>
<keyword evidence="5 7" id="KW-1133">Transmembrane helix</keyword>
<dbReference type="RefSeq" id="WP_112093778.1">
    <property type="nucleotide sequence ID" value="NZ_QLOE01000004.1"/>
</dbReference>
<dbReference type="GO" id="GO:0000041">
    <property type="term" value="P:transition metal ion transport"/>
    <property type="evidence" value="ECO:0007669"/>
    <property type="project" value="InterPro"/>
</dbReference>
<feature type="transmembrane region" description="Helical" evidence="7">
    <location>
        <begin position="40"/>
        <end position="62"/>
    </location>
</feature>
<evidence type="ECO:0000256" key="1">
    <source>
        <dbReference type="ARBA" id="ARBA00004651"/>
    </source>
</evidence>
<accession>A0A328PBL1</accession>
<evidence type="ECO:0000256" key="7">
    <source>
        <dbReference type="SAM" id="Phobius"/>
    </source>
</evidence>
<dbReference type="AlphaFoldDB" id="A0A328PBL1"/>
<keyword evidence="6 7" id="KW-0472">Membrane</keyword>
<dbReference type="Gene3D" id="1.10.1760.20">
    <property type="match status" value="1"/>
</dbReference>
<evidence type="ECO:0000256" key="3">
    <source>
        <dbReference type="ARBA" id="ARBA00022475"/>
    </source>
</evidence>
<evidence type="ECO:0000256" key="6">
    <source>
        <dbReference type="ARBA" id="ARBA00023136"/>
    </source>
</evidence>
<dbReference type="Proteomes" id="UP000249782">
    <property type="component" value="Unassembled WGS sequence"/>
</dbReference>